<evidence type="ECO:0000313" key="4">
    <source>
        <dbReference type="Proteomes" id="UP000020406"/>
    </source>
</evidence>
<dbReference type="Proteomes" id="UP000020406">
    <property type="component" value="Unassembled WGS sequence"/>
</dbReference>
<feature type="region of interest" description="Disordered" evidence="1">
    <location>
        <begin position="31"/>
        <end position="82"/>
    </location>
</feature>
<reference evidence="3" key="2">
    <citation type="submission" date="2021-11" db="EMBL/GenBank/DDBJ databases">
        <title>Genome sequence of Xylella taiwanensis PLS432.</title>
        <authorList>
            <person name="Weng L.-W."/>
            <person name="Su C.-C."/>
            <person name="Tsai C.-W."/>
            <person name="Kuo C.-H."/>
        </authorList>
    </citation>
    <scope>NUCLEOTIDE SEQUENCE</scope>
    <source>
        <strain evidence="3">PLS432</strain>
    </source>
</reference>
<protein>
    <submittedName>
        <fullName evidence="2">Uncharacterized protein</fullName>
    </submittedName>
</protein>
<dbReference type="RefSeq" id="WP_038270686.1">
    <property type="nucleotide sequence ID" value="NZ_CP053627.1"/>
</dbReference>
<organism evidence="2 4">
    <name type="scientific">Xylella taiwanensis</name>
    <dbReference type="NCBI Taxonomy" id="1444770"/>
    <lineage>
        <taxon>Bacteria</taxon>
        <taxon>Pseudomonadati</taxon>
        <taxon>Pseudomonadota</taxon>
        <taxon>Gammaproteobacteria</taxon>
        <taxon>Lysobacterales</taxon>
        <taxon>Lysobacteraceae</taxon>
        <taxon>Xylella</taxon>
    </lineage>
</organism>
<dbReference type="EMBL" id="JDSQ01000005">
    <property type="protein sequence ID" value="EWS78794.1"/>
    <property type="molecule type" value="Genomic_DNA"/>
</dbReference>
<evidence type="ECO:0000313" key="3">
    <source>
        <dbReference type="EMBL" id="MCD8473525.1"/>
    </source>
</evidence>
<reference evidence="2 4" key="1">
    <citation type="journal article" date="2014" name="Genome Announc.">
        <title>Draft Genome Sequence of Xylella fastidiosa Pear Leaf Scorch Strain in Taiwan.</title>
        <authorList>
            <person name="Su C.C."/>
            <person name="Deng W.L."/>
            <person name="Jan F.J."/>
            <person name="Chang C.J."/>
            <person name="Huang H."/>
            <person name="Chen J."/>
        </authorList>
    </citation>
    <scope>NUCLEOTIDE SEQUENCE [LARGE SCALE GENOMIC DNA]</scope>
    <source>
        <strain evidence="2 4">PLS229</strain>
    </source>
</reference>
<proteinExistence type="predicted"/>
<name>Z9JKS7_9GAMM</name>
<evidence type="ECO:0000313" key="5">
    <source>
        <dbReference type="Proteomes" id="UP001430701"/>
    </source>
</evidence>
<dbReference type="GeneID" id="68900416"/>
<gene>
    <name evidence="2" type="ORF">AF72_04275</name>
    <name evidence="3" type="ORF">LPH55_08660</name>
</gene>
<dbReference type="Proteomes" id="UP001430701">
    <property type="component" value="Unassembled WGS sequence"/>
</dbReference>
<evidence type="ECO:0000256" key="1">
    <source>
        <dbReference type="SAM" id="MobiDB-lite"/>
    </source>
</evidence>
<dbReference type="KEGG" id="xtw:AB672_03840"/>
<accession>Z9JKS7</accession>
<dbReference type="AlphaFoldDB" id="Z9JKS7"/>
<evidence type="ECO:0000313" key="2">
    <source>
        <dbReference type="EMBL" id="EWS78794.1"/>
    </source>
</evidence>
<sequence>MTSAVVINGVIHRSGAVVQCPAALTQDLVRHGRAEPSAEEDGPMESIIASSIDNDRVTTDPGNAPPNPDTKGTAAPRGSRRA</sequence>
<dbReference type="EMBL" id="JAJPPU010000002">
    <property type="protein sequence ID" value="MCD8473525.1"/>
    <property type="molecule type" value="Genomic_DNA"/>
</dbReference>
<dbReference type="PATRIC" id="fig|1444770.3.peg.1035"/>
<comment type="caution">
    <text evidence="2">The sequence shown here is derived from an EMBL/GenBank/DDBJ whole genome shotgun (WGS) entry which is preliminary data.</text>
</comment>
<keyword evidence="5" id="KW-1185">Reference proteome</keyword>
<dbReference type="STRING" id="1444770.AF72_04275"/>